<dbReference type="InterPro" id="IPR004035">
    <property type="entry name" value="Endouclease-III_FeS-bd_BS"/>
</dbReference>
<dbReference type="Gene3D" id="1.10.340.30">
    <property type="entry name" value="Hypothetical protein, domain 2"/>
    <property type="match status" value="1"/>
</dbReference>
<evidence type="ECO:0000256" key="9">
    <source>
        <dbReference type="ARBA" id="ARBA00023204"/>
    </source>
</evidence>
<evidence type="ECO:0000313" key="12">
    <source>
        <dbReference type="EMBL" id="AWS00088.1"/>
    </source>
</evidence>
<dbReference type="Gene3D" id="1.10.1670.10">
    <property type="entry name" value="Helix-hairpin-Helix base-excision DNA repair enzymes (C-terminal)"/>
    <property type="match status" value="1"/>
</dbReference>
<evidence type="ECO:0000256" key="5">
    <source>
        <dbReference type="ARBA" id="ARBA00022763"/>
    </source>
</evidence>
<evidence type="ECO:0000259" key="11">
    <source>
        <dbReference type="SMART" id="SM00478"/>
    </source>
</evidence>
<keyword evidence="8" id="KW-0411">Iron-sulfur</keyword>
<keyword evidence="12" id="KW-0540">Nuclease</keyword>
<dbReference type="GO" id="GO:0006284">
    <property type="term" value="P:base-excision repair"/>
    <property type="evidence" value="ECO:0007669"/>
    <property type="project" value="InterPro"/>
</dbReference>
<dbReference type="InterPro" id="IPR011257">
    <property type="entry name" value="DNA_glycosylase"/>
</dbReference>
<reference evidence="13" key="3">
    <citation type="submission" date="2020-03" db="EMBL/GenBank/DDBJ databases">
        <title>Sequencing and Assembly of Multiple Reported Metal-Biooxidizing Members of the Extremely Thermoacidophilic Archaeal Family Sulfolobaceae.</title>
        <authorList>
            <person name="Counts J.A."/>
            <person name="Kelly R.M."/>
        </authorList>
    </citation>
    <scope>NUCLEOTIDE SEQUENCE [LARGE SCALE GENOMIC DNA]</scope>
    <source>
        <strain evidence="13">HO1-1</strain>
    </source>
</reference>
<reference evidence="13" key="2">
    <citation type="submission" date="2020-03" db="EMBL/GenBank/DDBJ databases">
        <title>Complete Genome Sequences of Extremely Thermoacidophilic, Metal-Mobilizing Type-Strain Members of the Archaeal Family Sulfolobaceae: Acidianus brierleyi DSM-1651T, Acidianus sulfidivorans DSM-18786T, Metallosphaera hakonensis DSM-7519T, and Metallosphaera prunae DSM-10039T.</title>
        <authorList>
            <person name="Counts J.A."/>
            <person name="Kelly R.M."/>
        </authorList>
    </citation>
    <scope>NUCLEOTIDE SEQUENCE [LARGE SCALE GENOMIC DNA]</scope>
    <source>
        <strain evidence="13">HO1-1</strain>
    </source>
</reference>
<dbReference type="SMART" id="SM00478">
    <property type="entry name" value="ENDO3c"/>
    <property type="match status" value="1"/>
</dbReference>
<evidence type="ECO:0000256" key="2">
    <source>
        <dbReference type="ARBA" id="ARBA00008343"/>
    </source>
</evidence>
<dbReference type="KEGG" id="mhk:DFR87_10795"/>
<dbReference type="GO" id="GO:0051539">
    <property type="term" value="F:4 iron, 4 sulfur cluster binding"/>
    <property type="evidence" value="ECO:0007669"/>
    <property type="project" value="UniProtKB-KW"/>
</dbReference>
<keyword evidence="10" id="KW-0326">Glycosidase</keyword>
<dbReference type="OrthoDB" id="19248at2157"/>
<dbReference type="GO" id="GO:0016798">
    <property type="term" value="F:hydrolase activity, acting on glycosyl bonds"/>
    <property type="evidence" value="ECO:0007669"/>
    <property type="project" value="UniProtKB-KW"/>
</dbReference>
<dbReference type="Proteomes" id="UP000247586">
    <property type="component" value="Chromosome"/>
</dbReference>
<feature type="domain" description="HhH-GPD" evidence="11">
    <location>
        <begin position="46"/>
        <end position="195"/>
    </location>
</feature>
<proteinExistence type="inferred from homology"/>
<keyword evidence="7" id="KW-0408">Iron</keyword>
<keyword evidence="9" id="KW-0234">DNA repair</keyword>
<keyword evidence="12" id="KW-0255">Endonuclease</keyword>
<dbReference type="InterPro" id="IPR003265">
    <property type="entry name" value="HhH-GPD_domain"/>
</dbReference>
<name>A0A2U9IW29_9CREN</name>
<keyword evidence="5" id="KW-0227">DNA damage</keyword>
<dbReference type="STRING" id="1293036.GCA_001315825_03109"/>
<protein>
    <submittedName>
        <fullName evidence="12">DNA endonuclease III</fullName>
    </submittedName>
</protein>
<dbReference type="PROSITE" id="PS00764">
    <property type="entry name" value="ENDONUCLEASE_III_1"/>
    <property type="match status" value="1"/>
</dbReference>
<dbReference type="RefSeq" id="WP_110369517.1">
    <property type="nucleotide sequence ID" value="NZ_CP029287.2"/>
</dbReference>
<comment type="similarity">
    <text evidence="2">Belongs to the Nth/MutY family.</text>
</comment>
<dbReference type="GeneID" id="36835835"/>
<evidence type="ECO:0000256" key="3">
    <source>
        <dbReference type="ARBA" id="ARBA00022485"/>
    </source>
</evidence>
<evidence type="ECO:0000256" key="6">
    <source>
        <dbReference type="ARBA" id="ARBA00022801"/>
    </source>
</evidence>
<organism evidence="12 13">
    <name type="scientific">Metallosphaera hakonensis JCM 8857 = DSM 7519</name>
    <dbReference type="NCBI Taxonomy" id="1293036"/>
    <lineage>
        <taxon>Archaea</taxon>
        <taxon>Thermoproteota</taxon>
        <taxon>Thermoprotei</taxon>
        <taxon>Sulfolobales</taxon>
        <taxon>Sulfolobaceae</taxon>
        <taxon>Metallosphaera</taxon>
    </lineage>
</organism>
<evidence type="ECO:0000256" key="7">
    <source>
        <dbReference type="ARBA" id="ARBA00023004"/>
    </source>
</evidence>
<dbReference type="GO" id="GO:0004519">
    <property type="term" value="F:endonuclease activity"/>
    <property type="evidence" value="ECO:0007669"/>
    <property type="project" value="UniProtKB-KW"/>
</dbReference>
<evidence type="ECO:0000256" key="10">
    <source>
        <dbReference type="ARBA" id="ARBA00023295"/>
    </source>
</evidence>
<dbReference type="AlphaFoldDB" id="A0A2U9IW29"/>
<keyword evidence="6" id="KW-0378">Hydrolase</keyword>
<keyword evidence="4" id="KW-0479">Metal-binding</keyword>
<dbReference type="InterPro" id="IPR023170">
    <property type="entry name" value="HhH_base_excis_C"/>
</dbReference>
<dbReference type="PANTHER" id="PTHR10359:SF19">
    <property type="entry name" value="DNA REPAIR GLYCOSYLASE MJ1434-RELATED"/>
    <property type="match status" value="1"/>
</dbReference>
<comment type="cofactor">
    <cofactor evidence="1">
        <name>[4Fe-4S] cluster</name>
        <dbReference type="ChEBI" id="CHEBI:49883"/>
    </cofactor>
</comment>
<keyword evidence="13" id="KW-1185">Reference proteome</keyword>
<evidence type="ECO:0000256" key="1">
    <source>
        <dbReference type="ARBA" id="ARBA00001966"/>
    </source>
</evidence>
<dbReference type="PIRSF" id="PIRSF001435">
    <property type="entry name" value="Nth"/>
    <property type="match status" value="1"/>
</dbReference>
<reference evidence="12 13" key="1">
    <citation type="submission" date="2018-05" db="EMBL/GenBank/DDBJ databases">
        <title>Complete Genome Sequences of Extremely Thermoacidophilic, Metal-Mobilizing Type-Strain Members of the Archaeal Family Sulfolobaceae: Acidianus brierleyi DSM-1651T, Acidianus sulfidivorans DSM-18786T, Metallosphaera hakonensis DSM-7519T, and Metallosphaera prunae DSM-10039T.</title>
        <authorList>
            <person name="Counts J.A."/>
            <person name="Kelly R.M."/>
        </authorList>
    </citation>
    <scope>NUCLEOTIDE SEQUENCE [LARGE SCALE GENOMIC DNA]</scope>
    <source>
        <strain evidence="12 13">HO1-1</strain>
    </source>
</reference>
<dbReference type="SUPFAM" id="SSF48150">
    <property type="entry name" value="DNA-glycosylase"/>
    <property type="match status" value="1"/>
</dbReference>
<dbReference type="PANTHER" id="PTHR10359">
    <property type="entry name" value="A/G-SPECIFIC ADENINE GLYCOSYLASE/ENDONUCLEASE III"/>
    <property type="match status" value="1"/>
</dbReference>
<accession>A0A2U9IW29</accession>
<dbReference type="Pfam" id="PF00730">
    <property type="entry name" value="HhH-GPD"/>
    <property type="match status" value="1"/>
</dbReference>
<dbReference type="EMBL" id="CP029287">
    <property type="protein sequence ID" value="AWS00088.1"/>
    <property type="molecule type" value="Genomic_DNA"/>
</dbReference>
<dbReference type="GO" id="GO:0046872">
    <property type="term" value="F:metal ion binding"/>
    <property type="evidence" value="ECO:0007669"/>
    <property type="project" value="UniProtKB-KW"/>
</dbReference>
<evidence type="ECO:0000256" key="8">
    <source>
        <dbReference type="ARBA" id="ARBA00023014"/>
    </source>
</evidence>
<keyword evidence="3" id="KW-0004">4Fe-4S</keyword>
<gene>
    <name evidence="12" type="ORF">DFR87_10795</name>
</gene>
<evidence type="ECO:0000313" key="13">
    <source>
        <dbReference type="Proteomes" id="UP000247586"/>
    </source>
</evidence>
<sequence length="223" mass="25651">MSSLVEIFQNNRDIIRETGWIISEPYSFEWWDGFDTADKIVISAFLVQLTKWESVKATISSLEKANLASIDSIAQLDLPTLESFLKSINFYKTKSRRILNFSRFARSMGGLTNLLKLENRHLLLKQEGVGEETADSILLFAGHQLIFPATEYSRRVISRLTNKDLRKRDVQNIVHESTKPDLYTYKVLHAGLGAVGKAFCLQSKPKCNRCFLKQVCEYNYRYP</sequence>
<dbReference type="CDD" id="cd00056">
    <property type="entry name" value="ENDO3c"/>
    <property type="match status" value="1"/>
</dbReference>
<evidence type="ECO:0000256" key="4">
    <source>
        <dbReference type="ARBA" id="ARBA00022723"/>
    </source>
</evidence>